<sequence>MGKGRWRIDVCFTGHESNKDSRYAHCLTITCSGGLDQRCLVCQEFTWTLLYLNFALNIYNAALQLR</sequence>
<proteinExistence type="predicted"/>
<reference evidence="1 2" key="1">
    <citation type="journal article" date="2019" name="Sci. Rep.">
        <title>Orb-weaving spider Araneus ventricosus genome elucidates the spidroin gene catalogue.</title>
        <authorList>
            <person name="Kono N."/>
            <person name="Nakamura H."/>
            <person name="Ohtoshi R."/>
            <person name="Moran D.A.P."/>
            <person name="Shinohara A."/>
            <person name="Yoshida Y."/>
            <person name="Fujiwara M."/>
            <person name="Mori M."/>
            <person name="Tomita M."/>
            <person name="Arakawa K."/>
        </authorList>
    </citation>
    <scope>NUCLEOTIDE SEQUENCE [LARGE SCALE GENOMIC DNA]</scope>
</reference>
<gene>
    <name evidence="1" type="ORF">AVEN_187078_1</name>
</gene>
<dbReference type="AlphaFoldDB" id="A0A4Y2VNT4"/>
<dbReference type="Proteomes" id="UP000499080">
    <property type="component" value="Unassembled WGS sequence"/>
</dbReference>
<keyword evidence="2" id="KW-1185">Reference proteome</keyword>
<protein>
    <submittedName>
        <fullName evidence="1">Uncharacterized protein</fullName>
    </submittedName>
</protein>
<evidence type="ECO:0000313" key="2">
    <source>
        <dbReference type="Proteomes" id="UP000499080"/>
    </source>
</evidence>
<accession>A0A4Y2VNT4</accession>
<dbReference type="EMBL" id="BGPR01049783">
    <property type="protein sequence ID" value="GBO26789.1"/>
    <property type="molecule type" value="Genomic_DNA"/>
</dbReference>
<organism evidence="1 2">
    <name type="scientific">Araneus ventricosus</name>
    <name type="common">Orbweaver spider</name>
    <name type="synonym">Epeira ventricosa</name>
    <dbReference type="NCBI Taxonomy" id="182803"/>
    <lineage>
        <taxon>Eukaryota</taxon>
        <taxon>Metazoa</taxon>
        <taxon>Ecdysozoa</taxon>
        <taxon>Arthropoda</taxon>
        <taxon>Chelicerata</taxon>
        <taxon>Arachnida</taxon>
        <taxon>Araneae</taxon>
        <taxon>Araneomorphae</taxon>
        <taxon>Entelegynae</taxon>
        <taxon>Araneoidea</taxon>
        <taxon>Araneidae</taxon>
        <taxon>Araneus</taxon>
    </lineage>
</organism>
<evidence type="ECO:0000313" key="1">
    <source>
        <dbReference type="EMBL" id="GBO26789.1"/>
    </source>
</evidence>
<feature type="non-terminal residue" evidence="1">
    <location>
        <position position="66"/>
    </location>
</feature>
<comment type="caution">
    <text evidence="1">The sequence shown here is derived from an EMBL/GenBank/DDBJ whole genome shotgun (WGS) entry which is preliminary data.</text>
</comment>
<name>A0A4Y2VNT4_ARAVE</name>